<dbReference type="InterPro" id="IPR005844">
    <property type="entry name" value="A-D-PHexomutase_a/b/a-I"/>
</dbReference>
<dbReference type="Pfam" id="PF02878">
    <property type="entry name" value="PGM_PMM_I"/>
    <property type="match status" value="1"/>
</dbReference>
<keyword evidence="11" id="KW-1185">Reference proteome</keyword>
<dbReference type="Pfam" id="PF02879">
    <property type="entry name" value="PGM_PMM_II"/>
    <property type="match status" value="1"/>
</dbReference>
<dbReference type="InterPro" id="IPR005841">
    <property type="entry name" value="Alpha-D-phosphohexomutase_SF"/>
</dbReference>
<comment type="caution">
    <text evidence="10">The sequence shown here is derived from an EMBL/GenBank/DDBJ whole genome shotgun (WGS) entry which is preliminary data.</text>
</comment>
<dbReference type="eggNOG" id="COG1109">
    <property type="taxonomic scope" value="Bacteria"/>
</dbReference>
<dbReference type="EMBL" id="ABWP01000008">
    <property type="protein sequence ID" value="EEA86169.1"/>
    <property type="molecule type" value="Genomic_DNA"/>
</dbReference>
<keyword evidence="4" id="KW-0479">Metal-binding</keyword>
<feature type="domain" description="Alpha-D-phosphohexomutase alpha/beta/alpha" evidence="8">
    <location>
        <begin position="183"/>
        <end position="285"/>
    </location>
</feature>
<evidence type="ECO:0000256" key="6">
    <source>
        <dbReference type="ARBA" id="ARBA00023235"/>
    </source>
</evidence>
<comment type="cofactor">
    <cofactor evidence="1">
        <name>Mg(2+)</name>
        <dbReference type="ChEBI" id="CHEBI:18420"/>
    </cofactor>
</comment>
<evidence type="ECO:0000259" key="7">
    <source>
        <dbReference type="Pfam" id="PF02878"/>
    </source>
</evidence>
<dbReference type="AlphaFoldDB" id="B6FWD0"/>
<dbReference type="InterPro" id="IPR016055">
    <property type="entry name" value="A-D-PHexomutase_a/b/a-I/II/III"/>
</dbReference>
<feature type="domain" description="Alpha-D-phosphohexomutase alpha/beta/alpha" evidence="9">
    <location>
        <begin position="290"/>
        <end position="404"/>
    </location>
</feature>
<name>B6FWD0_PEPHT</name>
<dbReference type="InterPro" id="IPR005845">
    <property type="entry name" value="A-D-PHexomutase_a/b/a-II"/>
</dbReference>
<evidence type="ECO:0000313" key="10">
    <source>
        <dbReference type="EMBL" id="EEA86169.1"/>
    </source>
</evidence>
<evidence type="ECO:0000259" key="9">
    <source>
        <dbReference type="Pfam" id="PF02880"/>
    </source>
</evidence>
<evidence type="ECO:0000256" key="5">
    <source>
        <dbReference type="ARBA" id="ARBA00022842"/>
    </source>
</evidence>
<dbReference type="HOGENOM" id="CLU_016950_6_0_9"/>
<dbReference type="PANTHER" id="PTHR42946">
    <property type="entry name" value="PHOSPHOHEXOSE MUTASE"/>
    <property type="match status" value="1"/>
</dbReference>
<keyword evidence="6" id="KW-0413">Isomerase</keyword>
<reference evidence="10 11" key="2">
    <citation type="submission" date="2008-10" db="EMBL/GenBank/DDBJ databases">
        <title>Draft genome sequence of Clostridium hiranonis (DSM 13275).</title>
        <authorList>
            <person name="Sudarsanam P."/>
            <person name="Ley R."/>
            <person name="Guruge J."/>
            <person name="Turnbaugh P.J."/>
            <person name="Mahowald M."/>
            <person name="Liep D."/>
            <person name="Gordon J."/>
        </authorList>
    </citation>
    <scope>NUCLEOTIDE SEQUENCE [LARGE SCALE GENOMIC DNA]</scope>
    <source>
        <strain evidence="10 11">DSM 13275</strain>
    </source>
</reference>
<evidence type="ECO:0000256" key="1">
    <source>
        <dbReference type="ARBA" id="ARBA00001946"/>
    </source>
</evidence>
<accession>B6FWD0</accession>
<dbReference type="STRING" id="500633.CLOHIR_00179"/>
<dbReference type="GO" id="GO:0004615">
    <property type="term" value="F:phosphomannomutase activity"/>
    <property type="evidence" value="ECO:0007669"/>
    <property type="project" value="TreeGrafter"/>
</dbReference>
<protein>
    <submittedName>
        <fullName evidence="10">Phosphoglucomutase/phosphomannomutase, alpha/beta/alpha domain II</fullName>
    </submittedName>
</protein>
<dbReference type="SUPFAM" id="SSF53738">
    <property type="entry name" value="Phosphoglucomutase, first 3 domains"/>
    <property type="match status" value="3"/>
</dbReference>
<dbReference type="InterPro" id="IPR050060">
    <property type="entry name" value="Phosphoglucosamine_mutase"/>
</dbReference>
<evidence type="ECO:0000256" key="2">
    <source>
        <dbReference type="ARBA" id="ARBA00010231"/>
    </source>
</evidence>
<feature type="domain" description="Alpha-D-phosphohexomutase alpha/beta/alpha" evidence="7">
    <location>
        <begin position="22"/>
        <end position="142"/>
    </location>
</feature>
<evidence type="ECO:0000313" key="11">
    <source>
        <dbReference type="Proteomes" id="UP000003178"/>
    </source>
</evidence>
<dbReference type="CDD" id="cd03089">
    <property type="entry name" value="PMM_PGM"/>
    <property type="match status" value="1"/>
</dbReference>
<gene>
    <name evidence="10" type="ORF">CLOHIR_00179</name>
</gene>
<dbReference type="Proteomes" id="UP000003178">
    <property type="component" value="Unassembled WGS sequence"/>
</dbReference>
<dbReference type="Gene3D" id="3.40.120.10">
    <property type="entry name" value="Alpha-D-Glucose-1,6-Bisphosphate, subunit A, domain 3"/>
    <property type="match status" value="3"/>
</dbReference>
<dbReference type="FunFam" id="3.40.120.10:FF:000010">
    <property type="entry name" value="phosphomannomutase/phosphoglucomutase isoform X1"/>
    <property type="match status" value="1"/>
</dbReference>
<dbReference type="Pfam" id="PF02880">
    <property type="entry name" value="PGM_PMM_III"/>
    <property type="match status" value="1"/>
</dbReference>
<keyword evidence="5" id="KW-0460">Magnesium</keyword>
<dbReference type="PANTHER" id="PTHR42946:SF1">
    <property type="entry name" value="PHOSPHOGLUCOMUTASE (ALPHA-D-GLUCOSE-1,6-BISPHOSPHATE-DEPENDENT)"/>
    <property type="match status" value="1"/>
</dbReference>
<dbReference type="Gene3D" id="3.30.310.50">
    <property type="entry name" value="Alpha-D-phosphohexomutase, C-terminal domain"/>
    <property type="match status" value="1"/>
</dbReference>
<evidence type="ECO:0000259" key="8">
    <source>
        <dbReference type="Pfam" id="PF02879"/>
    </source>
</evidence>
<keyword evidence="3" id="KW-0597">Phosphoprotein</keyword>
<dbReference type="InterPro" id="IPR036900">
    <property type="entry name" value="A-D-PHexomutase_C_sf"/>
</dbReference>
<dbReference type="GO" id="GO:0046872">
    <property type="term" value="F:metal ion binding"/>
    <property type="evidence" value="ECO:0007669"/>
    <property type="project" value="UniProtKB-KW"/>
</dbReference>
<proteinExistence type="inferred from homology"/>
<sequence>MITKIEVGEFIMEKIYKLQNGTDIRGVAYPNDEKEVTLTKVEVEKIARAFHIWLKEKTGKEKIVVAVGNDSRITGEEFRNTIIEALTSQGCDVVNCKLSTTPSMFMTTVMDGYKCDGSIMITASHLPFFYNGLKFFTENGGLEKADIKAMLDIVCEGKTVESAEKGSICERNLIDDYAEVLVDKIRKGVNSESCYEKPFDGMKIIVDAGNGAGGFFAEKVLEKLGADTEGSQFLEPDGMFPNHIPNPENKEAMASISKAVVDNKADLGIIFDTDVDRAALVGKDGSFINKNALIAVISEILLEENPNTTIVTDSITSVGLAEFIENHGGKHHRFKRGYKNVINEAIRLNNEGEECHLAIETSGHAAIKENYFLDDGAYLIAKILIKAAKMAKEGKTIESLIADLKEAAEEKEVRIGINKEDFRPYAEQILSELSVFVEESENWSLVPKNYEGIRANCSGEGEDGWFLIRISLHEPLLALNIESNEIGGTDKIYATLKSFLENYDLKGL</sequence>
<dbReference type="GO" id="GO:0005975">
    <property type="term" value="P:carbohydrate metabolic process"/>
    <property type="evidence" value="ECO:0007669"/>
    <property type="project" value="InterPro"/>
</dbReference>
<organism evidence="10 11">
    <name type="scientific">Peptacetobacter hiranonis (strain DSM 13275 / JCM 10541 / KCTC 15199 / TO-931)</name>
    <name type="common">Clostridium hiranonis</name>
    <dbReference type="NCBI Taxonomy" id="500633"/>
    <lineage>
        <taxon>Bacteria</taxon>
        <taxon>Bacillati</taxon>
        <taxon>Bacillota</taxon>
        <taxon>Clostridia</taxon>
        <taxon>Peptostreptococcales</taxon>
        <taxon>Peptostreptococcaceae</taxon>
        <taxon>Peptacetobacter</taxon>
    </lineage>
</organism>
<dbReference type="PRINTS" id="PR00509">
    <property type="entry name" value="PGMPMM"/>
</dbReference>
<dbReference type="SUPFAM" id="SSF55957">
    <property type="entry name" value="Phosphoglucomutase, C-terminal domain"/>
    <property type="match status" value="1"/>
</dbReference>
<evidence type="ECO:0000256" key="3">
    <source>
        <dbReference type="ARBA" id="ARBA00022553"/>
    </source>
</evidence>
<comment type="similarity">
    <text evidence="2">Belongs to the phosphohexose mutase family.</text>
</comment>
<evidence type="ECO:0000256" key="4">
    <source>
        <dbReference type="ARBA" id="ARBA00022723"/>
    </source>
</evidence>
<dbReference type="InterPro" id="IPR005846">
    <property type="entry name" value="A-D-PHexomutase_a/b/a-III"/>
</dbReference>
<reference evidence="10 11" key="1">
    <citation type="submission" date="2008-09" db="EMBL/GenBank/DDBJ databases">
        <authorList>
            <person name="Fulton L."/>
            <person name="Clifton S."/>
            <person name="Fulton B."/>
            <person name="Xu J."/>
            <person name="Minx P."/>
            <person name="Pepin K.H."/>
            <person name="Johnson M."/>
            <person name="Thiruvilangam P."/>
            <person name="Bhonagiri V."/>
            <person name="Nash W.E."/>
            <person name="Mardis E.R."/>
            <person name="Wilson R.K."/>
        </authorList>
    </citation>
    <scope>NUCLEOTIDE SEQUENCE [LARGE SCALE GENOMIC DNA]</scope>
    <source>
        <strain evidence="10 11">DSM 13275</strain>
    </source>
</reference>